<evidence type="ECO:0000259" key="1">
    <source>
        <dbReference type="Pfam" id="PF13556"/>
    </source>
</evidence>
<evidence type="ECO:0000313" key="3">
    <source>
        <dbReference type="Proteomes" id="UP001596074"/>
    </source>
</evidence>
<dbReference type="InterPro" id="IPR025736">
    <property type="entry name" value="PucR_C-HTH_dom"/>
</dbReference>
<accession>A0ABW0ZXD1</accession>
<proteinExistence type="predicted"/>
<dbReference type="Pfam" id="PF13556">
    <property type="entry name" value="HTH_30"/>
    <property type="match status" value="1"/>
</dbReference>
<protein>
    <submittedName>
        <fullName evidence="2">Helix-turn-helix domain-containing protein</fullName>
    </submittedName>
</protein>
<feature type="domain" description="PucR C-terminal helix-turn-helix" evidence="1">
    <location>
        <begin position="282"/>
        <end position="337"/>
    </location>
</feature>
<comment type="caution">
    <text evidence="2">The sequence shown here is derived from an EMBL/GenBank/DDBJ whole genome shotgun (WGS) entry which is preliminary data.</text>
</comment>
<evidence type="ECO:0000313" key="2">
    <source>
        <dbReference type="EMBL" id="MFC5746589.1"/>
    </source>
</evidence>
<gene>
    <name evidence="2" type="ORF">ACFPZN_13275</name>
</gene>
<reference evidence="3" key="1">
    <citation type="journal article" date="2019" name="Int. J. Syst. Evol. Microbiol.">
        <title>The Global Catalogue of Microorganisms (GCM) 10K type strain sequencing project: providing services to taxonomists for standard genome sequencing and annotation.</title>
        <authorList>
            <consortium name="The Broad Institute Genomics Platform"/>
            <consortium name="The Broad Institute Genome Sequencing Center for Infectious Disease"/>
            <person name="Wu L."/>
            <person name="Ma J."/>
        </authorList>
    </citation>
    <scope>NUCLEOTIDE SEQUENCE [LARGE SCALE GENOMIC DNA]</scope>
    <source>
        <strain evidence="3">KCTC 42087</strain>
    </source>
</reference>
<dbReference type="RefSeq" id="WP_378282210.1">
    <property type="nucleotide sequence ID" value="NZ_JBHSON010000015.1"/>
</dbReference>
<dbReference type="EMBL" id="JBHSON010000015">
    <property type="protein sequence ID" value="MFC5746589.1"/>
    <property type="molecule type" value="Genomic_DNA"/>
</dbReference>
<dbReference type="Proteomes" id="UP001596074">
    <property type="component" value="Unassembled WGS sequence"/>
</dbReference>
<sequence>MRELAGRLRSVDPGAGAALQVIAHFDALVEARAGLEATIRAAAVLAGCPTGMVHPGYRLRVRVLPDGRRADGEPTGIMRPLSAHQDDAVVWLERPGDDSVARERREFDTILIDRLAATVRIVLDRTRSGAPAFDPASVELVVDAAVDESTRLTAARRLGLPLDGSFAVRVGVGGPCGREQALTARLGDLDVTIEPAGRSGEPLARRSATGPSVELRDLPFSYRQARLALRFAGADADEPGPSHVEASVLGGMLALADGCDSPAAIAEVTLLDRVLSAHGWALATLTAVTTESSLRGAAVALHVHHSTLQSRVELLDQALGYSVVTPHGRTRLTIALALRRLRRNRW</sequence>
<name>A0ABW0ZXD1_9ACTN</name>
<dbReference type="InterPro" id="IPR042070">
    <property type="entry name" value="PucR_C-HTH_sf"/>
</dbReference>
<keyword evidence="3" id="KW-1185">Reference proteome</keyword>
<organism evidence="2 3">
    <name type="scientific">Actinomadura rugatobispora</name>
    <dbReference type="NCBI Taxonomy" id="1994"/>
    <lineage>
        <taxon>Bacteria</taxon>
        <taxon>Bacillati</taxon>
        <taxon>Actinomycetota</taxon>
        <taxon>Actinomycetes</taxon>
        <taxon>Streptosporangiales</taxon>
        <taxon>Thermomonosporaceae</taxon>
        <taxon>Actinomadura</taxon>
    </lineage>
</organism>
<dbReference type="Gene3D" id="1.10.10.2840">
    <property type="entry name" value="PucR C-terminal helix-turn-helix domain"/>
    <property type="match status" value="1"/>
</dbReference>